<reference evidence="1" key="4">
    <citation type="submission" date="2019-03" db="UniProtKB">
        <authorList>
            <consortium name="EnsemblPlants"/>
        </authorList>
    </citation>
    <scope>IDENTIFICATION</scope>
</reference>
<dbReference type="Gramene" id="AET5Gv20805600.2">
    <property type="protein sequence ID" value="AET5Gv20805600.2"/>
    <property type="gene ID" value="AET5Gv20805600"/>
</dbReference>
<reference evidence="1" key="3">
    <citation type="journal article" date="2017" name="Nature">
        <title>Genome sequence of the progenitor of the wheat D genome Aegilops tauschii.</title>
        <authorList>
            <person name="Luo M.C."/>
            <person name="Gu Y.Q."/>
            <person name="Puiu D."/>
            <person name="Wang H."/>
            <person name="Twardziok S.O."/>
            <person name="Deal K.R."/>
            <person name="Huo N."/>
            <person name="Zhu T."/>
            <person name="Wang L."/>
            <person name="Wang Y."/>
            <person name="McGuire P.E."/>
            <person name="Liu S."/>
            <person name="Long H."/>
            <person name="Ramasamy R.K."/>
            <person name="Rodriguez J.C."/>
            <person name="Van S.L."/>
            <person name="Yuan L."/>
            <person name="Wang Z."/>
            <person name="Xia Z."/>
            <person name="Xiao L."/>
            <person name="Anderson O.D."/>
            <person name="Ouyang S."/>
            <person name="Liang Y."/>
            <person name="Zimin A.V."/>
            <person name="Pertea G."/>
            <person name="Qi P."/>
            <person name="Bennetzen J.L."/>
            <person name="Dai X."/>
            <person name="Dawson M.W."/>
            <person name="Muller H.G."/>
            <person name="Kugler K."/>
            <person name="Rivarola-Duarte L."/>
            <person name="Spannagl M."/>
            <person name="Mayer K.F.X."/>
            <person name="Lu F.H."/>
            <person name="Bevan M.W."/>
            <person name="Leroy P."/>
            <person name="Li P."/>
            <person name="You F.M."/>
            <person name="Sun Q."/>
            <person name="Liu Z."/>
            <person name="Lyons E."/>
            <person name="Wicker T."/>
            <person name="Salzberg S.L."/>
            <person name="Devos K.M."/>
            <person name="Dvorak J."/>
        </authorList>
    </citation>
    <scope>NUCLEOTIDE SEQUENCE [LARGE SCALE GENOMIC DNA]</scope>
    <source>
        <strain evidence="1">cv. AL8/78</strain>
    </source>
</reference>
<dbReference type="AlphaFoldDB" id="A0A453LK24"/>
<organism evidence="1 2">
    <name type="scientific">Aegilops tauschii subsp. strangulata</name>
    <name type="common">Goatgrass</name>
    <dbReference type="NCBI Taxonomy" id="200361"/>
    <lineage>
        <taxon>Eukaryota</taxon>
        <taxon>Viridiplantae</taxon>
        <taxon>Streptophyta</taxon>
        <taxon>Embryophyta</taxon>
        <taxon>Tracheophyta</taxon>
        <taxon>Spermatophyta</taxon>
        <taxon>Magnoliopsida</taxon>
        <taxon>Liliopsida</taxon>
        <taxon>Poales</taxon>
        <taxon>Poaceae</taxon>
        <taxon>BOP clade</taxon>
        <taxon>Pooideae</taxon>
        <taxon>Triticodae</taxon>
        <taxon>Triticeae</taxon>
        <taxon>Triticinae</taxon>
        <taxon>Aegilops</taxon>
    </lineage>
</organism>
<accession>A0A453LK24</accession>
<sequence length="78" mass="8465">GKVTSATRATRTMTELQHAPECQHTSRLGRSLWFQGSWLAGLCLANYTIGNSTPSSMAKSLATMGALEGTLLFCSMYY</sequence>
<dbReference type="EnsemblPlants" id="AET5Gv20805600.2">
    <property type="protein sequence ID" value="AET5Gv20805600.2"/>
    <property type="gene ID" value="AET5Gv20805600"/>
</dbReference>
<reference evidence="2" key="1">
    <citation type="journal article" date="2014" name="Science">
        <title>Ancient hybridizations among the ancestral genomes of bread wheat.</title>
        <authorList>
            <consortium name="International Wheat Genome Sequencing Consortium,"/>
            <person name="Marcussen T."/>
            <person name="Sandve S.R."/>
            <person name="Heier L."/>
            <person name="Spannagl M."/>
            <person name="Pfeifer M."/>
            <person name="Jakobsen K.S."/>
            <person name="Wulff B.B."/>
            <person name="Steuernagel B."/>
            <person name="Mayer K.F."/>
            <person name="Olsen O.A."/>
        </authorList>
    </citation>
    <scope>NUCLEOTIDE SEQUENCE [LARGE SCALE GENOMIC DNA]</scope>
    <source>
        <strain evidence="2">cv. AL8/78</strain>
    </source>
</reference>
<reference evidence="1" key="5">
    <citation type="journal article" date="2021" name="G3 (Bethesda)">
        <title>Aegilops tauschii genome assembly Aet v5.0 features greater sequence contiguity and improved annotation.</title>
        <authorList>
            <person name="Wang L."/>
            <person name="Zhu T."/>
            <person name="Rodriguez J.C."/>
            <person name="Deal K.R."/>
            <person name="Dubcovsky J."/>
            <person name="McGuire P.E."/>
            <person name="Lux T."/>
            <person name="Spannagl M."/>
            <person name="Mayer K.F.X."/>
            <person name="Baldrich P."/>
            <person name="Meyers B.C."/>
            <person name="Huo N."/>
            <person name="Gu Y.Q."/>
            <person name="Zhou H."/>
            <person name="Devos K.M."/>
            <person name="Bennetzen J.L."/>
            <person name="Unver T."/>
            <person name="Budak H."/>
            <person name="Gulick P.J."/>
            <person name="Galiba G."/>
            <person name="Kalapos B."/>
            <person name="Nelson D.R."/>
            <person name="Li P."/>
            <person name="You F.M."/>
            <person name="Luo M.C."/>
            <person name="Dvorak J."/>
        </authorList>
    </citation>
    <scope>NUCLEOTIDE SEQUENCE [LARGE SCALE GENOMIC DNA]</scope>
    <source>
        <strain evidence="1">cv. AL8/78</strain>
    </source>
</reference>
<evidence type="ECO:0000313" key="1">
    <source>
        <dbReference type="EnsemblPlants" id="AET5Gv20805600.2"/>
    </source>
</evidence>
<evidence type="ECO:0000313" key="2">
    <source>
        <dbReference type="Proteomes" id="UP000015105"/>
    </source>
</evidence>
<protein>
    <submittedName>
        <fullName evidence="1">Uncharacterized protein</fullName>
    </submittedName>
</protein>
<keyword evidence="2" id="KW-1185">Reference proteome</keyword>
<proteinExistence type="predicted"/>
<reference evidence="2" key="2">
    <citation type="journal article" date="2017" name="Nat. Plants">
        <title>The Aegilops tauschii genome reveals multiple impacts of transposons.</title>
        <authorList>
            <person name="Zhao G."/>
            <person name="Zou C."/>
            <person name="Li K."/>
            <person name="Wang K."/>
            <person name="Li T."/>
            <person name="Gao L."/>
            <person name="Zhang X."/>
            <person name="Wang H."/>
            <person name="Yang Z."/>
            <person name="Liu X."/>
            <person name="Jiang W."/>
            <person name="Mao L."/>
            <person name="Kong X."/>
            <person name="Jiao Y."/>
            <person name="Jia J."/>
        </authorList>
    </citation>
    <scope>NUCLEOTIDE SEQUENCE [LARGE SCALE GENOMIC DNA]</scope>
    <source>
        <strain evidence="2">cv. AL8/78</strain>
    </source>
</reference>
<name>A0A453LK24_AEGTS</name>
<dbReference type="Proteomes" id="UP000015105">
    <property type="component" value="Chromosome 5D"/>
</dbReference>